<dbReference type="Pfam" id="PF00117">
    <property type="entry name" value="GATase"/>
    <property type="match status" value="1"/>
</dbReference>
<dbReference type="InterPro" id="IPR029062">
    <property type="entry name" value="Class_I_gatase-like"/>
</dbReference>
<dbReference type="GO" id="GO:0005829">
    <property type="term" value="C:cytosol"/>
    <property type="evidence" value="ECO:0007669"/>
    <property type="project" value="TreeGrafter"/>
</dbReference>
<proteinExistence type="predicted"/>
<accession>A0A6L7G247</accession>
<dbReference type="PRINTS" id="PR00099">
    <property type="entry name" value="CPSGATASE"/>
</dbReference>
<evidence type="ECO:0000313" key="3">
    <source>
        <dbReference type="EMBL" id="MXN17608.1"/>
    </source>
</evidence>
<dbReference type="PROSITE" id="PS51273">
    <property type="entry name" value="GATASE_TYPE_1"/>
    <property type="match status" value="1"/>
</dbReference>
<dbReference type="FunFam" id="3.40.50.880:FF:000003">
    <property type="entry name" value="Anthranilate synthase component II"/>
    <property type="match status" value="1"/>
</dbReference>
<dbReference type="PRINTS" id="PR00096">
    <property type="entry name" value="GATASE"/>
</dbReference>
<sequence length="198" mass="21616">MLLIIDNYDSFVFNVVRYCAELGHEALVRRNDALDLDAVERLAPSAIILSPGPATPQEAGLSLGIVQRFSGRVPLLGVCLGHQCIGAAFGGRITRAAEPMHGRASAISHDGRGLFRDLPDPLTVGRYHSLIVAETPQMAADLRVTARTAEGEVMALEHHRHPTLGVQFHPESILSQHGHGIFANFFRMAERWRQNAVA</sequence>
<dbReference type="CDD" id="cd01743">
    <property type="entry name" value="GATase1_Anthranilate_Synthase"/>
    <property type="match status" value="1"/>
</dbReference>
<dbReference type="PANTHER" id="PTHR43418:SF4">
    <property type="entry name" value="MULTIFUNCTIONAL TRYPTOPHAN BIOSYNTHESIS PROTEIN"/>
    <property type="match status" value="1"/>
</dbReference>
<evidence type="ECO:0000256" key="1">
    <source>
        <dbReference type="ARBA" id="ARBA00022962"/>
    </source>
</evidence>
<gene>
    <name evidence="3" type="ORF">GR170_07175</name>
</gene>
<feature type="domain" description="Glutamine amidotransferase" evidence="2">
    <location>
        <begin position="3"/>
        <end position="187"/>
    </location>
</feature>
<dbReference type="PRINTS" id="PR00097">
    <property type="entry name" value="ANTSNTHASEII"/>
</dbReference>
<dbReference type="GO" id="GO:0000162">
    <property type="term" value="P:L-tryptophan biosynthetic process"/>
    <property type="evidence" value="ECO:0007669"/>
    <property type="project" value="TreeGrafter"/>
</dbReference>
<dbReference type="RefSeq" id="WP_160893100.1">
    <property type="nucleotide sequence ID" value="NZ_WUMU01000005.1"/>
</dbReference>
<dbReference type="GO" id="GO:0004049">
    <property type="term" value="F:anthranilate synthase activity"/>
    <property type="evidence" value="ECO:0007669"/>
    <property type="project" value="TreeGrafter"/>
</dbReference>
<dbReference type="SUPFAM" id="SSF52317">
    <property type="entry name" value="Class I glutamine amidotransferase-like"/>
    <property type="match status" value="1"/>
</dbReference>
<evidence type="ECO:0000259" key="2">
    <source>
        <dbReference type="Pfam" id="PF00117"/>
    </source>
</evidence>
<organism evidence="3 4">
    <name type="scientific">Pseudooceanicola albus</name>
    <dbReference type="NCBI Taxonomy" id="2692189"/>
    <lineage>
        <taxon>Bacteria</taxon>
        <taxon>Pseudomonadati</taxon>
        <taxon>Pseudomonadota</taxon>
        <taxon>Alphaproteobacteria</taxon>
        <taxon>Rhodobacterales</taxon>
        <taxon>Paracoccaceae</taxon>
        <taxon>Pseudooceanicola</taxon>
    </lineage>
</organism>
<dbReference type="Proteomes" id="UP000477911">
    <property type="component" value="Unassembled WGS sequence"/>
</dbReference>
<reference evidence="3 4" key="1">
    <citation type="submission" date="2019-12" db="EMBL/GenBank/DDBJ databases">
        <authorList>
            <person name="Li M."/>
        </authorList>
    </citation>
    <scope>NUCLEOTIDE SEQUENCE [LARGE SCALE GENOMIC DNA]</scope>
    <source>
        <strain evidence="3 4">GBMRC 2024</strain>
    </source>
</reference>
<dbReference type="AlphaFoldDB" id="A0A6L7G247"/>
<dbReference type="InterPro" id="IPR017926">
    <property type="entry name" value="GATASE"/>
</dbReference>
<dbReference type="PANTHER" id="PTHR43418">
    <property type="entry name" value="MULTIFUNCTIONAL TRYPTOPHAN BIOSYNTHESIS PROTEIN-RELATED"/>
    <property type="match status" value="1"/>
</dbReference>
<name>A0A6L7G247_9RHOB</name>
<comment type="caution">
    <text evidence="3">The sequence shown here is derived from an EMBL/GenBank/DDBJ whole genome shotgun (WGS) entry which is preliminary data.</text>
</comment>
<evidence type="ECO:0000313" key="4">
    <source>
        <dbReference type="Proteomes" id="UP000477911"/>
    </source>
</evidence>
<dbReference type="Gene3D" id="3.40.50.880">
    <property type="match status" value="1"/>
</dbReference>
<keyword evidence="1" id="KW-0315">Glutamine amidotransferase</keyword>
<protein>
    <submittedName>
        <fullName evidence="3">Aminodeoxychorismate/anthranilate synthase component II</fullName>
    </submittedName>
</protein>
<dbReference type="EMBL" id="WUMU01000005">
    <property type="protein sequence ID" value="MXN17608.1"/>
    <property type="molecule type" value="Genomic_DNA"/>
</dbReference>
<keyword evidence="4" id="KW-1185">Reference proteome</keyword>
<dbReference type="NCBIfam" id="TIGR00566">
    <property type="entry name" value="trpG_papA"/>
    <property type="match status" value="1"/>
</dbReference>
<dbReference type="InterPro" id="IPR050472">
    <property type="entry name" value="Anth_synth/Amidotransfase"/>
</dbReference>
<dbReference type="InterPro" id="IPR006221">
    <property type="entry name" value="TrpG/PapA_dom"/>
</dbReference>